<sequence>MARGVKIGIIGTVFAGMVGVAAFGAFNIFSALDTGGGGGSSGKSSTGTSSTAANNALSAKEVSETATDFLTAWAGGDISRAAGLTDSVQTATSALRGFASDGHITKVEITPGTPSATSMPYTVIAHVGYQGKDTALQYRSSLTVGRDDKGDPAVTWASSVLYPGLADGDTIVTGQARTPDLDIVDRHGTTMTAQQYPSLARIFDDFATKYGDQLSGGTPAVRTYVQKADGSEGQTLVTLQKGKGKRLTTTLDSKLQAAAEKAVAGKDQAGVVALDTRTGGVLAAAYAPAAGWDTALQGSAAPGSTFKIVTAAALLEGGLTPNSPAPCVNARNYKYGRIYHNDSGVHDNPGATLRWDFAVSCNTGFITQAGHLPDGGLRHTAAQFGLTQPWSVGTPTPANQPTMPDPGGDQDELTSEMIGQGQLAMSPLVMASVAATASTGTFHQPLIVDRGLVQGQIVPSRSLPPGVSSGLRAMMHDTITYGTAGGVMRGFGSGAGAKTGSAEVDGAPTTNGWFTAYSGHVSAAAIVQGGGHGNTSAGPIVAQVLAAQ</sequence>
<evidence type="ECO:0000256" key="1">
    <source>
        <dbReference type="SAM" id="Phobius"/>
    </source>
</evidence>
<dbReference type="InterPro" id="IPR012338">
    <property type="entry name" value="Beta-lactam/transpept-like"/>
</dbReference>
<name>A0ABS7Q0Z0_9ACTN</name>
<dbReference type="PANTHER" id="PTHR30627:SF24">
    <property type="entry name" value="PENICILLIN-BINDING PROTEIN 4B"/>
    <property type="match status" value="1"/>
</dbReference>
<dbReference type="PANTHER" id="PTHR30627">
    <property type="entry name" value="PEPTIDOGLYCAN D,D-TRANSPEPTIDASE"/>
    <property type="match status" value="1"/>
</dbReference>
<comment type="caution">
    <text evidence="3">The sequence shown here is derived from an EMBL/GenBank/DDBJ whole genome shotgun (WGS) entry which is preliminary data.</text>
</comment>
<gene>
    <name evidence="3" type="ORF">K7862_03940</name>
</gene>
<proteinExistence type="predicted"/>
<dbReference type="Gene3D" id="3.40.710.10">
    <property type="entry name" value="DD-peptidase/beta-lactamase superfamily"/>
    <property type="match status" value="1"/>
</dbReference>
<dbReference type="InterPro" id="IPR001460">
    <property type="entry name" value="PCN-bd_Tpept"/>
</dbReference>
<evidence type="ECO:0000313" key="3">
    <source>
        <dbReference type="EMBL" id="MBY8876791.1"/>
    </source>
</evidence>
<accession>A0ABS7Q0Z0</accession>
<protein>
    <submittedName>
        <fullName evidence="3">Penicillin-binding protein</fullName>
    </submittedName>
</protein>
<dbReference type="EMBL" id="JAINZZ010000003">
    <property type="protein sequence ID" value="MBY8876791.1"/>
    <property type="molecule type" value="Genomic_DNA"/>
</dbReference>
<dbReference type="RefSeq" id="WP_222960633.1">
    <property type="nucleotide sequence ID" value="NZ_JAINZZ010000003.1"/>
</dbReference>
<keyword evidence="1" id="KW-0472">Membrane</keyword>
<feature type="transmembrane region" description="Helical" evidence="1">
    <location>
        <begin position="7"/>
        <end position="29"/>
    </location>
</feature>
<keyword evidence="1" id="KW-1133">Transmembrane helix</keyword>
<organism evidence="3 4">
    <name type="scientific">Actinacidiphila acidipaludis</name>
    <dbReference type="NCBI Taxonomy" id="2873382"/>
    <lineage>
        <taxon>Bacteria</taxon>
        <taxon>Bacillati</taxon>
        <taxon>Actinomycetota</taxon>
        <taxon>Actinomycetes</taxon>
        <taxon>Kitasatosporales</taxon>
        <taxon>Streptomycetaceae</taxon>
        <taxon>Actinacidiphila</taxon>
    </lineage>
</organism>
<dbReference type="Proteomes" id="UP000778578">
    <property type="component" value="Unassembled WGS sequence"/>
</dbReference>
<evidence type="ECO:0000259" key="2">
    <source>
        <dbReference type="Pfam" id="PF00905"/>
    </source>
</evidence>
<keyword evidence="1" id="KW-0812">Transmembrane</keyword>
<dbReference type="SUPFAM" id="SSF56601">
    <property type="entry name" value="beta-lactamase/transpeptidase-like"/>
    <property type="match status" value="1"/>
</dbReference>
<evidence type="ECO:0000313" key="4">
    <source>
        <dbReference type="Proteomes" id="UP000778578"/>
    </source>
</evidence>
<dbReference type="Pfam" id="PF00905">
    <property type="entry name" value="Transpeptidase"/>
    <property type="match status" value="1"/>
</dbReference>
<dbReference type="InterPro" id="IPR050515">
    <property type="entry name" value="Beta-lactam/transpept"/>
</dbReference>
<keyword evidence="4" id="KW-1185">Reference proteome</keyword>
<feature type="domain" description="Penicillin-binding protein transpeptidase" evidence="2">
    <location>
        <begin position="270"/>
        <end position="545"/>
    </location>
</feature>
<reference evidence="3 4" key="1">
    <citation type="submission" date="2021-08" db="EMBL/GenBank/DDBJ databases">
        <title>WGS of actinomycetes from Thailand.</title>
        <authorList>
            <person name="Thawai C."/>
        </authorList>
    </citation>
    <scope>NUCLEOTIDE SEQUENCE [LARGE SCALE GENOMIC DNA]</scope>
    <source>
        <strain evidence="3 4">PLK6-54</strain>
    </source>
</reference>